<dbReference type="InterPro" id="IPR021109">
    <property type="entry name" value="Peptidase_aspartic_dom_sf"/>
</dbReference>
<dbReference type="Pfam" id="PF00098">
    <property type="entry name" value="zf-CCHC"/>
    <property type="match status" value="1"/>
</dbReference>
<dbReference type="Pfam" id="PF17917">
    <property type="entry name" value="RT_RNaseH"/>
    <property type="match status" value="1"/>
</dbReference>
<dbReference type="WBParaSite" id="SMTH1_78310.1">
    <property type="protein sequence ID" value="SMTH1_78310.1"/>
    <property type="gene ID" value="SMTH1_78310"/>
</dbReference>
<dbReference type="GO" id="GO:0006508">
    <property type="term" value="P:proteolysis"/>
    <property type="evidence" value="ECO:0007669"/>
    <property type="project" value="InterPro"/>
</dbReference>
<feature type="domain" description="Integrase catalytic" evidence="12">
    <location>
        <begin position="973"/>
        <end position="1151"/>
    </location>
</feature>
<evidence type="ECO:0000256" key="2">
    <source>
        <dbReference type="ARBA" id="ARBA00022679"/>
    </source>
</evidence>
<keyword evidence="3" id="KW-0548">Nucleotidyltransferase</keyword>
<keyword evidence="8" id="KW-0862">Zinc</keyword>
<keyword evidence="4" id="KW-0540">Nuclease</keyword>
<dbReference type="FunFam" id="1.10.340.70:FF:000001">
    <property type="entry name" value="Retrovirus-related Pol polyprotein from transposon gypsy-like Protein"/>
    <property type="match status" value="1"/>
</dbReference>
<dbReference type="GO" id="GO:0004519">
    <property type="term" value="F:endonuclease activity"/>
    <property type="evidence" value="ECO:0007669"/>
    <property type="project" value="UniProtKB-KW"/>
</dbReference>
<dbReference type="FunFam" id="3.30.420.10:FF:000032">
    <property type="entry name" value="Retrovirus-related Pol polyprotein from transposon 297-like Protein"/>
    <property type="match status" value="1"/>
</dbReference>
<evidence type="ECO:0000256" key="3">
    <source>
        <dbReference type="ARBA" id="ARBA00022695"/>
    </source>
</evidence>
<name>A0AA85BV88_9TREM</name>
<dbReference type="Pfam" id="PF00665">
    <property type="entry name" value="rve"/>
    <property type="match status" value="1"/>
</dbReference>
<evidence type="ECO:0000259" key="10">
    <source>
        <dbReference type="PROSITE" id="PS50158"/>
    </source>
</evidence>
<keyword evidence="2" id="KW-0808">Transferase</keyword>
<sequence>MKIPWPKEFEDGDVLSFLKEFEAVAELVGVKEPKAKLVVLGTLLRGRAKAVYDSLDGTGEKTTWEAVTERLAAEFDSPVDRENALQKFRLARLPVDGDPLVLAVELTRLLRRALPSLDEESEAQLLASQFIESVPATVSQQLKLVNAAQPMDISELAKVTRQLMTRTVAPVGCEKQEMSNVEKKIEELEREIAAIRVNNKRNDKCYACGGTGHWKINCPTRRKRRYVRRYNDCSFYPRNLGIVALVDRGAVYTRVNINERDLVCLIDTGAAVSLIGKEQCKRIKPCTLAVHTIGGHMLEVFGVSNSIVKVGDAEINFPFVVTTSLSRPILGADFLREVKAIVDLRSGKVVTKYGSLTIHESSEVAEIRVAADVSSKKLNIHELCKKYAKLFTGDGEPYGYCDRVKHEIPIKNSRVNIFATRRVPVHLEAEVNRQVQEMLKEGIIEEADSPYSSPVLLVKKPNGKYRFCVDFRELNNITDLKPCAMPTVAETLDRLQNATVFTVLDLRSGYWQLPIKQSDRSKTAFTVRDKQYQFKRMPFGLAGAPFTFRRLMTLLLKNLDNVEVYGDDVVVYSQTETDHIKHVEAVLKRIDEFGLRINKDKSQIARSSVTLLGHKVGNGEIKPLPEKILTIKNIAVPNSKRKLRQFLGRAAFYSRFIKNFNEIAAPLYKLLSSTKFTWTETAEQTFNRIKNMLDDRQMTLRLPEPGRLFTVATDASDHGIGAVLSQADRVVEYASRVLTPAEQKYSTIEKECLAIVWAVEKWRPYLLGRRFHIETDHKPLQWLKTARDPRGKLARWMIRLQEYDFSIGHVPGKENVMADYLSRPDMEADLPLTAYAVNSLEGDPLELVRQQKADPNLREVIRVIKEGADVDKRTMDKEVITLLRQKDRLRVNSYGVLTWQDDDENWVAVIPKDWRRKVIHECHQVAHTGIARTTDLLRQSAYWPSMREDVAEYVLTCQQCQLMKSDRYTQPPLQSIPVTAVGDLWSVDVMGPFPQTASGNQYLLVMTEHATRWVDAVPIADQRARTVTEVVIRHIVACHGIPKMILTDQGPCFESDEFKARLKQFGIKRIRTTPYHPQTNGLTERNNRTLKEWLASKGGNWEKELPLILLAHRSSTQGTTKKSPFLLMYGRQPRLPMHNKTWPQQQKWTTTRLRKERREAIRNVKKKQISDTKKAEQQRRTWKPFAVGDLVKCRERKSNIAGGAGSGKLAPKWEGPYVITERRGSVYTIRREDKQKRVNASQLQRWFQDHHGCESRKAPKNTAVRRSERLRQQLVKRGDECGACYLY</sequence>
<reference evidence="14" key="1">
    <citation type="submission" date="2023-11" db="UniProtKB">
        <authorList>
            <consortium name="WormBaseParasite"/>
        </authorList>
    </citation>
    <scope>IDENTIFICATION</scope>
</reference>
<dbReference type="SUPFAM" id="SSF50630">
    <property type="entry name" value="Acid proteases"/>
    <property type="match status" value="1"/>
</dbReference>
<dbReference type="PROSITE" id="PS50878">
    <property type="entry name" value="RT_POL"/>
    <property type="match status" value="1"/>
</dbReference>
<keyword evidence="7" id="KW-0695">RNA-directed DNA polymerase</keyword>
<dbReference type="PANTHER" id="PTHR37984">
    <property type="entry name" value="PROTEIN CBG26694"/>
    <property type="match status" value="1"/>
</dbReference>
<dbReference type="InterPro" id="IPR041373">
    <property type="entry name" value="RT_RNaseH"/>
</dbReference>
<dbReference type="Gene3D" id="1.10.340.70">
    <property type="match status" value="1"/>
</dbReference>
<dbReference type="InterPro" id="IPR036397">
    <property type="entry name" value="RNaseH_sf"/>
</dbReference>
<dbReference type="Pfam" id="PF13975">
    <property type="entry name" value="gag-asp_proteas"/>
    <property type="match status" value="1"/>
</dbReference>
<evidence type="ECO:0000256" key="7">
    <source>
        <dbReference type="ARBA" id="ARBA00022918"/>
    </source>
</evidence>
<dbReference type="InterPro" id="IPR043128">
    <property type="entry name" value="Rev_trsase/Diguanyl_cyclase"/>
</dbReference>
<keyword evidence="8" id="KW-0863">Zinc-finger</keyword>
<dbReference type="SMART" id="SM00343">
    <property type="entry name" value="ZnF_C2HC"/>
    <property type="match status" value="1"/>
</dbReference>
<proteinExistence type="predicted"/>
<dbReference type="Gene3D" id="4.10.60.10">
    <property type="entry name" value="Zinc finger, CCHC-type"/>
    <property type="match status" value="1"/>
</dbReference>
<dbReference type="InterPro" id="IPR001584">
    <property type="entry name" value="Integrase_cat-core"/>
</dbReference>
<dbReference type="SUPFAM" id="SSF56672">
    <property type="entry name" value="DNA/RNA polymerases"/>
    <property type="match status" value="1"/>
</dbReference>
<dbReference type="Pfam" id="PF17921">
    <property type="entry name" value="Integrase_H2C2"/>
    <property type="match status" value="1"/>
</dbReference>
<dbReference type="GO" id="GO:0003676">
    <property type="term" value="F:nucleic acid binding"/>
    <property type="evidence" value="ECO:0007669"/>
    <property type="project" value="InterPro"/>
</dbReference>
<organism evidence="13 14">
    <name type="scientific">Schistosoma mattheei</name>
    <dbReference type="NCBI Taxonomy" id="31246"/>
    <lineage>
        <taxon>Eukaryota</taxon>
        <taxon>Metazoa</taxon>
        <taxon>Spiralia</taxon>
        <taxon>Lophotrochozoa</taxon>
        <taxon>Platyhelminthes</taxon>
        <taxon>Trematoda</taxon>
        <taxon>Digenea</taxon>
        <taxon>Strigeidida</taxon>
        <taxon>Schistosomatoidea</taxon>
        <taxon>Schistosomatidae</taxon>
        <taxon>Schistosoma</taxon>
    </lineage>
</organism>
<evidence type="ECO:0000256" key="1">
    <source>
        <dbReference type="ARBA" id="ARBA00012493"/>
    </source>
</evidence>
<dbReference type="Gene3D" id="3.30.420.10">
    <property type="entry name" value="Ribonuclease H-like superfamily/Ribonuclease H"/>
    <property type="match status" value="1"/>
</dbReference>
<dbReference type="InterPro" id="IPR012337">
    <property type="entry name" value="RNaseH-like_sf"/>
</dbReference>
<evidence type="ECO:0000259" key="11">
    <source>
        <dbReference type="PROSITE" id="PS50878"/>
    </source>
</evidence>
<dbReference type="InterPro" id="IPR041588">
    <property type="entry name" value="Integrase_H2C2"/>
</dbReference>
<evidence type="ECO:0000256" key="6">
    <source>
        <dbReference type="ARBA" id="ARBA00022801"/>
    </source>
</evidence>
<dbReference type="InterPro" id="IPR036875">
    <property type="entry name" value="Znf_CCHC_sf"/>
</dbReference>
<evidence type="ECO:0000256" key="4">
    <source>
        <dbReference type="ARBA" id="ARBA00022722"/>
    </source>
</evidence>
<dbReference type="Gene3D" id="2.40.70.10">
    <property type="entry name" value="Acid Proteases"/>
    <property type="match status" value="1"/>
</dbReference>
<dbReference type="PROSITE" id="PS50994">
    <property type="entry name" value="INTEGRASE"/>
    <property type="match status" value="1"/>
</dbReference>
<dbReference type="CDD" id="cd01647">
    <property type="entry name" value="RT_LTR"/>
    <property type="match status" value="1"/>
</dbReference>
<dbReference type="Proteomes" id="UP000050791">
    <property type="component" value="Unassembled WGS sequence"/>
</dbReference>
<keyword evidence="9" id="KW-0175">Coiled coil</keyword>
<dbReference type="PROSITE" id="PS50158">
    <property type="entry name" value="ZF_CCHC"/>
    <property type="match status" value="1"/>
</dbReference>
<evidence type="ECO:0000259" key="12">
    <source>
        <dbReference type="PROSITE" id="PS50994"/>
    </source>
</evidence>
<dbReference type="PANTHER" id="PTHR37984:SF5">
    <property type="entry name" value="PROTEIN NYNRIN-LIKE"/>
    <property type="match status" value="1"/>
</dbReference>
<dbReference type="Gene3D" id="3.10.10.10">
    <property type="entry name" value="HIV Type 1 Reverse Transcriptase, subunit A, domain 1"/>
    <property type="match status" value="1"/>
</dbReference>
<protein>
    <recommendedName>
        <fullName evidence="1">RNA-directed DNA polymerase</fullName>
        <ecNumber evidence="1">2.7.7.49</ecNumber>
    </recommendedName>
</protein>
<dbReference type="SUPFAM" id="SSF57756">
    <property type="entry name" value="Retrovirus zinc finger-like domains"/>
    <property type="match status" value="1"/>
</dbReference>
<dbReference type="EC" id="2.7.7.49" evidence="1"/>
<evidence type="ECO:0000256" key="9">
    <source>
        <dbReference type="SAM" id="Coils"/>
    </source>
</evidence>
<feature type="coiled-coil region" evidence="9">
    <location>
        <begin position="171"/>
        <end position="198"/>
    </location>
</feature>
<feature type="domain" description="CCHC-type" evidence="10">
    <location>
        <begin position="204"/>
        <end position="219"/>
    </location>
</feature>
<feature type="domain" description="Reverse transcriptase" evidence="11">
    <location>
        <begin position="439"/>
        <end position="616"/>
    </location>
</feature>
<dbReference type="InterPro" id="IPR001878">
    <property type="entry name" value="Znf_CCHC"/>
</dbReference>
<dbReference type="InterPro" id="IPR043502">
    <property type="entry name" value="DNA/RNA_pol_sf"/>
</dbReference>
<evidence type="ECO:0000256" key="5">
    <source>
        <dbReference type="ARBA" id="ARBA00022759"/>
    </source>
</evidence>
<dbReference type="GO" id="GO:0015074">
    <property type="term" value="P:DNA integration"/>
    <property type="evidence" value="ECO:0007669"/>
    <property type="project" value="InterPro"/>
</dbReference>
<dbReference type="GO" id="GO:0004190">
    <property type="term" value="F:aspartic-type endopeptidase activity"/>
    <property type="evidence" value="ECO:0007669"/>
    <property type="project" value="InterPro"/>
</dbReference>
<dbReference type="CDD" id="cd09274">
    <property type="entry name" value="RNase_HI_RT_Ty3"/>
    <property type="match status" value="1"/>
</dbReference>
<dbReference type="InterPro" id="IPR050951">
    <property type="entry name" value="Retrovirus_Pol_polyprotein"/>
</dbReference>
<dbReference type="Gene3D" id="3.30.70.270">
    <property type="match status" value="2"/>
</dbReference>
<dbReference type="GO" id="GO:0003964">
    <property type="term" value="F:RNA-directed DNA polymerase activity"/>
    <property type="evidence" value="ECO:0007669"/>
    <property type="project" value="UniProtKB-KW"/>
</dbReference>
<evidence type="ECO:0000313" key="13">
    <source>
        <dbReference type="Proteomes" id="UP000050791"/>
    </source>
</evidence>
<dbReference type="FunFam" id="3.30.70.270:FF:000020">
    <property type="entry name" value="Transposon Tf2-6 polyprotein-like Protein"/>
    <property type="match status" value="1"/>
</dbReference>
<dbReference type="SUPFAM" id="SSF53098">
    <property type="entry name" value="Ribonuclease H-like"/>
    <property type="match status" value="1"/>
</dbReference>
<dbReference type="GO" id="GO:0008270">
    <property type="term" value="F:zinc ion binding"/>
    <property type="evidence" value="ECO:0007669"/>
    <property type="project" value="UniProtKB-KW"/>
</dbReference>
<keyword evidence="8" id="KW-0479">Metal-binding</keyword>
<accession>A0AA85BV88</accession>
<keyword evidence="5" id="KW-0255">Endonuclease</keyword>
<evidence type="ECO:0000256" key="8">
    <source>
        <dbReference type="PROSITE-ProRule" id="PRU00047"/>
    </source>
</evidence>
<dbReference type="InterPro" id="IPR001969">
    <property type="entry name" value="Aspartic_peptidase_AS"/>
</dbReference>
<dbReference type="Pfam" id="PF00078">
    <property type="entry name" value="RVT_1"/>
    <property type="match status" value="1"/>
</dbReference>
<evidence type="ECO:0000313" key="14">
    <source>
        <dbReference type="WBParaSite" id="SMTH1_78310.1"/>
    </source>
</evidence>
<keyword evidence="6" id="KW-0378">Hydrolase</keyword>
<dbReference type="PROSITE" id="PS00141">
    <property type="entry name" value="ASP_PROTEASE"/>
    <property type="match status" value="1"/>
</dbReference>
<dbReference type="InterPro" id="IPR000477">
    <property type="entry name" value="RT_dom"/>
</dbReference>